<protein>
    <submittedName>
        <fullName evidence="2">Uncharacterized protein</fullName>
    </submittedName>
</protein>
<evidence type="ECO:0000256" key="1">
    <source>
        <dbReference type="SAM" id="MobiDB-lite"/>
    </source>
</evidence>
<feature type="compositionally biased region" description="Polar residues" evidence="1">
    <location>
        <begin position="148"/>
        <end position="158"/>
    </location>
</feature>
<dbReference type="Pfam" id="PF07911">
    <property type="entry name" value="DUF1677"/>
    <property type="match status" value="1"/>
</dbReference>
<accession>A0AAN8V4F6</accession>
<dbReference type="InterPro" id="IPR012876">
    <property type="entry name" value="DUF1677_pln"/>
</dbReference>
<comment type="caution">
    <text evidence="2">The sequence shown here is derived from an EMBL/GenBank/DDBJ whole genome shotgun (WGS) entry which is preliminary data.</text>
</comment>
<feature type="region of interest" description="Disordered" evidence="1">
    <location>
        <begin position="1"/>
        <end position="23"/>
    </location>
</feature>
<dbReference type="PANTHER" id="PTHR33108:SF51">
    <property type="entry name" value="DUF1677 FAMILY PROTEIN (DUF1677)"/>
    <property type="match status" value="1"/>
</dbReference>
<proteinExistence type="predicted"/>
<feature type="region of interest" description="Disordered" evidence="1">
    <location>
        <begin position="148"/>
        <end position="172"/>
    </location>
</feature>
<name>A0AAN8V4F6_9MAGN</name>
<dbReference type="PANTHER" id="PTHR33108">
    <property type="entry name" value="OS01G0745000 PROTEIN"/>
    <property type="match status" value="1"/>
</dbReference>
<dbReference type="Proteomes" id="UP001370490">
    <property type="component" value="Unassembled WGS sequence"/>
</dbReference>
<organism evidence="2 3">
    <name type="scientific">Dillenia turbinata</name>
    <dbReference type="NCBI Taxonomy" id="194707"/>
    <lineage>
        <taxon>Eukaryota</taxon>
        <taxon>Viridiplantae</taxon>
        <taxon>Streptophyta</taxon>
        <taxon>Embryophyta</taxon>
        <taxon>Tracheophyta</taxon>
        <taxon>Spermatophyta</taxon>
        <taxon>Magnoliopsida</taxon>
        <taxon>eudicotyledons</taxon>
        <taxon>Gunneridae</taxon>
        <taxon>Pentapetalae</taxon>
        <taxon>Dilleniales</taxon>
        <taxon>Dilleniaceae</taxon>
        <taxon>Dillenia</taxon>
    </lineage>
</organism>
<sequence length="191" mass="21357">MAPNNREKFVGSSTKSETMHKPPRLSLESLHRTISDISFELNKELPIENNPKLLTVSELEVQEAKCECCGMSEECTSEYIKKVRDEFLGKWVCGLCAKAVQEETERKGGKKLEEALKKHMSACSRFNRLGRTHPLLFQAEAMREILKKSSTSRANSISPRAKGGQNRGGIARTSSCMPAIAREINDPTMVK</sequence>
<keyword evidence="3" id="KW-1185">Reference proteome</keyword>
<dbReference type="EMBL" id="JBAMMX010000014">
    <property type="protein sequence ID" value="KAK6927340.1"/>
    <property type="molecule type" value="Genomic_DNA"/>
</dbReference>
<evidence type="ECO:0000313" key="3">
    <source>
        <dbReference type="Proteomes" id="UP001370490"/>
    </source>
</evidence>
<evidence type="ECO:0000313" key="2">
    <source>
        <dbReference type="EMBL" id="KAK6927340.1"/>
    </source>
</evidence>
<dbReference type="AlphaFoldDB" id="A0AAN8V4F6"/>
<gene>
    <name evidence="2" type="ORF">RJ641_005931</name>
</gene>
<reference evidence="2 3" key="1">
    <citation type="submission" date="2023-12" db="EMBL/GenBank/DDBJ databases">
        <title>A high-quality genome assembly for Dillenia turbinata (Dilleniales).</title>
        <authorList>
            <person name="Chanderbali A."/>
        </authorList>
    </citation>
    <scope>NUCLEOTIDE SEQUENCE [LARGE SCALE GENOMIC DNA]</scope>
    <source>
        <strain evidence="2">LSX21</strain>
        <tissue evidence="2">Leaf</tissue>
    </source>
</reference>